<dbReference type="AlphaFoldDB" id="A0A6J4JKM2"/>
<evidence type="ECO:0000256" key="3">
    <source>
        <dbReference type="ARBA" id="ARBA00022448"/>
    </source>
</evidence>
<reference evidence="7" key="1">
    <citation type="submission" date="2020-02" db="EMBL/GenBank/DDBJ databases">
        <authorList>
            <person name="Meier V. D."/>
        </authorList>
    </citation>
    <scope>NUCLEOTIDE SEQUENCE</scope>
    <source>
        <strain evidence="7">AVDCRST_MAG08</strain>
    </source>
</reference>
<evidence type="ECO:0000256" key="4">
    <source>
        <dbReference type="ARBA" id="ARBA00022723"/>
    </source>
</evidence>
<dbReference type="PANTHER" id="PTHR42953">
    <property type="entry name" value="HIGH-AFFINITY ZINC UPTAKE SYSTEM PROTEIN ZNUA-RELATED"/>
    <property type="match status" value="1"/>
</dbReference>
<dbReference type="GO" id="GO:0007155">
    <property type="term" value="P:cell adhesion"/>
    <property type="evidence" value="ECO:0007669"/>
    <property type="project" value="InterPro"/>
</dbReference>
<dbReference type="InterPro" id="IPR006128">
    <property type="entry name" value="Lipoprotein_PsaA-like"/>
</dbReference>
<evidence type="ECO:0000256" key="2">
    <source>
        <dbReference type="ARBA" id="ARBA00011028"/>
    </source>
</evidence>
<comment type="similarity">
    <text evidence="2 6">Belongs to the bacterial solute-binding protein 9 family.</text>
</comment>
<dbReference type="Gene3D" id="3.40.50.1980">
    <property type="entry name" value="Nitrogenase molybdenum iron protein domain"/>
    <property type="match status" value="2"/>
</dbReference>
<protein>
    <submittedName>
        <fullName evidence="7">Zinc ABC transporter, substrate-binding protein ZnuA</fullName>
    </submittedName>
</protein>
<dbReference type="Pfam" id="PF01297">
    <property type="entry name" value="ZnuA"/>
    <property type="match status" value="1"/>
</dbReference>
<keyword evidence="5" id="KW-0732">Signal</keyword>
<dbReference type="GO" id="GO:0030001">
    <property type="term" value="P:metal ion transport"/>
    <property type="evidence" value="ECO:0007669"/>
    <property type="project" value="InterPro"/>
</dbReference>
<dbReference type="PANTHER" id="PTHR42953:SF1">
    <property type="entry name" value="METAL-BINDING PROTEIN HI_0362-RELATED"/>
    <property type="match status" value="1"/>
</dbReference>
<evidence type="ECO:0000313" key="7">
    <source>
        <dbReference type="EMBL" id="CAA9280957.1"/>
    </source>
</evidence>
<evidence type="ECO:0000256" key="6">
    <source>
        <dbReference type="RuleBase" id="RU003512"/>
    </source>
</evidence>
<sequence length="312" mass="32564">MSPRRARGGSALPRRSVLPLLAATLAAPLGSRAQGGRPLVVASFSILGDMVRQIAGDGVALRVLAGPDTDAHAFQPRPSDAEAVRGAAVVVRNGLGFEPWLDRLLRGAGHRGVVATATEGIAAIRAPHGHGAGGAPDPHAWQDVQLARTYAASIGEGLAKGDPPRAEAWREGAAAYAARLEALDRHVRERVAEVPPERRIVVTSHESFGYFGAAYGVRFLAPQGIGAGAQPSAAQVAALIRQIRTGRITAVFLDGPGSQTLTERVAREAGVRPRGRLYADTLSAPDGPAPDYEAMQRHNVGLLVAAMRDAVA</sequence>
<dbReference type="GO" id="GO:0046872">
    <property type="term" value="F:metal ion binding"/>
    <property type="evidence" value="ECO:0007669"/>
    <property type="project" value="UniProtKB-KW"/>
</dbReference>
<proteinExistence type="inferred from homology"/>
<gene>
    <name evidence="7" type="ORF">AVDCRST_MAG08-3753</name>
</gene>
<accession>A0A6J4JKM2</accession>
<organism evidence="7">
    <name type="scientific">uncultured Acetobacteraceae bacterium</name>
    <dbReference type="NCBI Taxonomy" id="169975"/>
    <lineage>
        <taxon>Bacteria</taxon>
        <taxon>Pseudomonadati</taxon>
        <taxon>Pseudomonadota</taxon>
        <taxon>Alphaproteobacteria</taxon>
        <taxon>Acetobacterales</taxon>
        <taxon>Acetobacteraceae</taxon>
        <taxon>environmental samples</taxon>
    </lineage>
</organism>
<evidence type="ECO:0000256" key="1">
    <source>
        <dbReference type="ARBA" id="ARBA00004196"/>
    </source>
</evidence>
<dbReference type="EMBL" id="CADCTG010000287">
    <property type="protein sequence ID" value="CAA9280957.1"/>
    <property type="molecule type" value="Genomic_DNA"/>
</dbReference>
<keyword evidence="3 6" id="KW-0813">Transport</keyword>
<name>A0A6J4JKM2_9PROT</name>
<comment type="subcellular location">
    <subcellularLocation>
        <location evidence="1">Cell envelope</location>
    </subcellularLocation>
</comment>
<evidence type="ECO:0000256" key="5">
    <source>
        <dbReference type="ARBA" id="ARBA00022729"/>
    </source>
</evidence>
<dbReference type="PRINTS" id="PR00691">
    <property type="entry name" value="ADHESINB"/>
</dbReference>
<dbReference type="InterPro" id="IPR006127">
    <property type="entry name" value="ZnuA-like"/>
</dbReference>
<dbReference type="GO" id="GO:0030313">
    <property type="term" value="C:cell envelope"/>
    <property type="evidence" value="ECO:0007669"/>
    <property type="project" value="UniProtKB-SubCell"/>
</dbReference>
<dbReference type="InterPro" id="IPR050492">
    <property type="entry name" value="Bact_metal-bind_prot9"/>
</dbReference>
<keyword evidence="4" id="KW-0479">Metal-binding</keyword>
<dbReference type="PRINTS" id="PR00690">
    <property type="entry name" value="ADHESNFAMILY"/>
</dbReference>
<dbReference type="SUPFAM" id="SSF53807">
    <property type="entry name" value="Helical backbone' metal receptor"/>
    <property type="match status" value="1"/>
</dbReference>
<dbReference type="InterPro" id="IPR006129">
    <property type="entry name" value="AdhesinB"/>
</dbReference>